<reference evidence="3" key="1">
    <citation type="journal article" date="2019" name="Int. J. Syst. Evol. Microbiol.">
        <title>The Global Catalogue of Microorganisms (GCM) 10K type strain sequencing project: providing services to taxonomists for standard genome sequencing and annotation.</title>
        <authorList>
            <consortium name="The Broad Institute Genomics Platform"/>
            <consortium name="The Broad Institute Genome Sequencing Center for Infectious Disease"/>
            <person name="Wu L."/>
            <person name="Ma J."/>
        </authorList>
    </citation>
    <scope>NUCLEOTIDE SEQUENCE [LARGE SCALE GENOMIC DNA]</scope>
    <source>
        <strain evidence="3">JCM 15503</strain>
    </source>
</reference>
<organism evidence="2 3">
    <name type="scientific">Ideonella azotifigens</name>
    <dbReference type="NCBI Taxonomy" id="513160"/>
    <lineage>
        <taxon>Bacteria</taxon>
        <taxon>Pseudomonadati</taxon>
        <taxon>Pseudomonadota</taxon>
        <taxon>Betaproteobacteria</taxon>
        <taxon>Burkholderiales</taxon>
        <taxon>Sphaerotilaceae</taxon>
        <taxon>Ideonella</taxon>
    </lineage>
</organism>
<comment type="caution">
    <text evidence="2">The sequence shown here is derived from an EMBL/GenBank/DDBJ whole genome shotgun (WGS) entry which is preliminary data.</text>
</comment>
<dbReference type="SUPFAM" id="SSF53756">
    <property type="entry name" value="UDP-Glycosyltransferase/glycogen phosphorylase"/>
    <property type="match status" value="1"/>
</dbReference>
<evidence type="ECO:0000313" key="2">
    <source>
        <dbReference type="EMBL" id="GAA0741948.1"/>
    </source>
</evidence>
<name>A0ABP3USV8_9BURK</name>
<dbReference type="Gene3D" id="3.40.50.2000">
    <property type="entry name" value="Glycogen Phosphorylase B"/>
    <property type="match status" value="1"/>
</dbReference>
<evidence type="ECO:0000259" key="1">
    <source>
        <dbReference type="Pfam" id="PF00534"/>
    </source>
</evidence>
<evidence type="ECO:0000313" key="3">
    <source>
        <dbReference type="Proteomes" id="UP001500279"/>
    </source>
</evidence>
<keyword evidence="3" id="KW-1185">Reference proteome</keyword>
<protein>
    <submittedName>
        <fullName evidence="2">Glycosyltransferase family 4 protein</fullName>
    </submittedName>
</protein>
<dbReference type="Proteomes" id="UP001500279">
    <property type="component" value="Unassembled WGS sequence"/>
</dbReference>
<dbReference type="EMBL" id="BAAAEW010000004">
    <property type="protein sequence ID" value="GAA0741948.1"/>
    <property type="molecule type" value="Genomic_DNA"/>
</dbReference>
<dbReference type="CDD" id="cd03801">
    <property type="entry name" value="GT4_PimA-like"/>
    <property type="match status" value="1"/>
</dbReference>
<accession>A0ABP3USV8</accession>
<feature type="domain" description="Glycosyl transferase family 1" evidence="1">
    <location>
        <begin position="218"/>
        <end position="387"/>
    </location>
</feature>
<gene>
    <name evidence="2" type="ORF">GCM10009107_04940</name>
</gene>
<proteinExistence type="predicted"/>
<sequence length="409" mass="45297">MSSNPPTTAQTDTLVMFSPLPPRKSGIAAYTAELLPSLCLKRRVVLVNEEGLTPEVQAELPYCGDALRVISPAEYEADSSLAALPHVYQIGNNRDHVFAYEAFKKRPGVLVQHDFNLHYLVEDATLARGDAVGYRDVLREEYGEPGAVLADLRRIGVFSEAQKQTLPVNRHLLHLATGVIVHNHWVYDRLPNEVKARTLVIPHHFSPLVIEVEGLERAQARAQLQLPGQGFMVLSLGFITPPKQIQATLAALARLRDQGLNFFFVIAGERNAGFDIDAVIRQHRLEERVVVTGYVPESAFFQYIVAADCLVNLRHPTVGESSGTLARALALGLPAVVHNFGPSSEFPDDVVLKVPLELGEPRQLAATLEMLMHSAELRAARGRRAEQYMRHHCSVQHSAAAYLHFIDQL</sequence>
<dbReference type="PANTHER" id="PTHR12526:SF636">
    <property type="entry name" value="BLL3647 PROTEIN"/>
    <property type="match status" value="1"/>
</dbReference>
<dbReference type="PANTHER" id="PTHR12526">
    <property type="entry name" value="GLYCOSYLTRANSFERASE"/>
    <property type="match status" value="1"/>
</dbReference>
<dbReference type="InterPro" id="IPR001296">
    <property type="entry name" value="Glyco_trans_1"/>
</dbReference>
<dbReference type="Pfam" id="PF00534">
    <property type="entry name" value="Glycos_transf_1"/>
    <property type="match status" value="1"/>
</dbReference>
<dbReference type="RefSeq" id="WP_170200777.1">
    <property type="nucleotide sequence ID" value="NZ_BAAAEW010000004.1"/>
</dbReference>